<evidence type="ECO:0000313" key="2">
    <source>
        <dbReference type="EMBL" id="MCQ1531387.1"/>
    </source>
</evidence>
<name>A0ABT1NJD0_9FIRM</name>
<proteinExistence type="predicted"/>
<gene>
    <name evidence="2" type="ORF">LJD61_17850</name>
</gene>
<evidence type="ECO:0008006" key="4">
    <source>
        <dbReference type="Google" id="ProtNLM"/>
    </source>
</evidence>
<organism evidence="2 3">
    <name type="scientific">Lutispora saccharofermentans</name>
    <dbReference type="NCBI Taxonomy" id="3024236"/>
    <lineage>
        <taxon>Bacteria</taxon>
        <taxon>Bacillati</taxon>
        <taxon>Bacillota</taxon>
        <taxon>Clostridia</taxon>
        <taxon>Lutisporales</taxon>
        <taxon>Lutisporaceae</taxon>
        <taxon>Lutispora</taxon>
    </lineage>
</organism>
<protein>
    <recommendedName>
        <fullName evidence="4">Fur-regulated basic protein B</fullName>
    </recommendedName>
</protein>
<feature type="compositionally biased region" description="Basic and acidic residues" evidence="1">
    <location>
        <begin position="8"/>
        <end position="19"/>
    </location>
</feature>
<dbReference type="Proteomes" id="UP001651880">
    <property type="component" value="Unassembled WGS sequence"/>
</dbReference>
<accession>A0ABT1NJD0</accession>
<reference evidence="2 3" key="1">
    <citation type="submission" date="2021-10" db="EMBL/GenBank/DDBJ databases">
        <title>Lutispora strain m25 sp. nov., a thermophilic, non-spore-forming bacterium isolated from a lab-scale methanogenic bioreactor digesting anaerobic sludge.</title>
        <authorList>
            <person name="El Houari A."/>
            <person name="Mcdonald J."/>
        </authorList>
    </citation>
    <scope>NUCLEOTIDE SEQUENCE [LARGE SCALE GENOMIC DNA]</scope>
    <source>
        <strain evidence="3">m25</strain>
    </source>
</reference>
<evidence type="ECO:0000256" key="1">
    <source>
        <dbReference type="SAM" id="MobiDB-lite"/>
    </source>
</evidence>
<comment type="caution">
    <text evidence="2">The sequence shown here is derived from an EMBL/GenBank/DDBJ whole genome shotgun (WGS) entry which is preliminary data.</text>
</comment>
<dbReference type="RefSeq" id="WP_213996919.1">
    <property type="nucleotide sequence ID" value="NZ_JAJEKE010000022.1"/>
</dbReference>
<keyword evidence="3" id="KW-1185">Reference proteome</keyword>
<dbReference type="EMBL" id="JAJEKE010000022">
    <property type="protein sequence ID" value="MCQ1531387.1"/>
    <property type="molecule type" value="Genomic_DNA"/>
</dbReference>
<evidence type="ECO:0000313" key="3">
    <source>
        <dbReference type="Proteomes" id="UP001651880"/>
    </source>
</evidence>
<feature type="region of interest" description="Disordered" evidence="1">
    <location>
        <begin position="1"/>
        <end position="23"/>
    </location>
</feature>
<sequence length="53" mass="6209">MKCKRDLRKLTENNKKEAGRSINSLKTKEQKEIEALMDSVIYENKEALNELVK</sequence>